<dbReference type="GO" id="GO:0002768">
    <property type="term" value="P:immune response-regulating cell surface receptor signaling pathway"/>
    <property type="evidence" value="ECO:0007669"/>
    <property type="project" value="TreeGrafter"/>
</dbReference>
<keyword evidence="1" id="KW-1015">Disulfide bond</keyword>
<feature type="signal peptide" evidence="3">
    <location>
        <begin position="1"/>
        <end position="19"/>
    </location>
</feature>
<accession>A0A8S4BLS1</accession>
<dbReference type="Gene3D" id="2.10.50.10">
    <property type="entry name" value="Tumor Necrosis Factor Receptor, subunit A, domain 2"/>
    <property type="match status" value="2"/>
</dbReference>
<evidence type="ECO:0000256" key="1">
    <source>
        <dbReference type="PROSITE-ProRule" id="PRU00206"/>
    </source>
</evidence>
<gene>
    <name evidence="5" type="ORF">MMEN_LOCUS16231</name>
</gene>
<sequence length="267" mass="30398">MKLSMVLLLLHCLSLCTIGQTRDCGERKEVNGHCCDMCPPGTFLEEYCSEFHQTVCKPCPKGHYSDKYTFFPVCEECNHCPQGFSERCTSTTSGTCSCQSGFLCSNNLCSECEENRCKAWEKPTRTENLSGPNLTTYSYKCEPKCRGNEYFDVENDICKPRTECVATRYERIPGNETRDSVCYDPETQRDFIYVTMCIGFVFLSLAVFIFVSYTCSKNLRKRTANQPVQVVPVNTSSFHLSKEESGVQLMIQDEVKDSSCQLHLEIR</sequence>
<dbReference type="GO" id="GO:0035631">
    <property type="term" value="C:CD40 receptor complex"/>
    <property type="evidence" value="ECO:0007669"/>
    <property type="project" value="TreeGrafter"/>
</dbReference>
<keyword evidence="2" id="KW-0812">Transmembrane</keyword>
<dbReference type="EMBL" id="CAJRST010033334">
    <property type="protein sequence ID" value="CAG5980199.1"/>
    <property type="molecule type" value="Genomic_DNA"/>
</dbReference>
<dbReference type="PROSITE" id="PS50050">
    <property type="entry name" value="TNFR_NGFR_2"/>
    <property type="match status" value="1"/>
</dbReference>
<feature type="repeat" description="TNFR-Cys" evidence="1">
    <location>
        <begin position="58"/>
        <end position="96"/>
    </location>
</feature>
<dbReference type="OrthoDB" id="9374769at2759"/>
<dbReference type="SMART" id="SM00208">
    <property type="entry name" value="TNFR"/>
    <property type="match status" value="3"/>
</dbReference>
<evidence type="ECO:0000256" key="2">
    <source>
        <dbReference type="SAM" id="Phobius"/>
    </source>
</evidence>
<comment type="caution">
    <text evidence="1">Lacks conserved residue(s) required for the propagation of feature annotation.</text>
</comment>
<comment type="caution">
    <text evidence="5">The sequence shown here is derived from an EMBL/GenBank/DDBJ whole genome shotgun (WGS) entry which is preliminary data.</text>
</comment>
<name>A0A8S4BLS1_9TELE</name>
<keyword evidence="2" id="KW-1133">Transmembrane helix</keyword>
<dbReference type="Proteomes" id="UP000677803">
    <property type="component" value="Unassembled WGS sequence"/>
</dbReference>
<keyword evidence="6" id="KW-1185">Reference proteome</keyword>
<proteinExistence type="predicted"/>
<reference evidence="5" key="1">
    <citation type="submission" date="2021-05" db="EMBL/GenBank/DDBJ databases">
        <authorList>
            <person name="Tigano A."/>
        </authorList>
    </citation>
    <scope>NUCLEOTIDE SEQUENCE</scope>
</reference>
<dbReference type="SUPFAM" id="SSF57586">
    <property type="entry name" value="TNF receptor-like"/>
    <property type="match status" value="1"/>
</dbReference>
<evidence type="ECO:0000259" key="4">
    <source>
        <dbReference type="PROSITE" id="PS50050"/>
    </source>
</evidence>
<dbReference type="InterPro" id="IPR052135">
    <property type="entry name" value="TNFRSF5"/>
</dbReference>
<dbReference type="PANTHER" id="PTHR46875">
    <property type="entry name" value="TUMOR NECROSIS FACTOR RECEPTOR SUPERFAMILY MEMBER 5"/>
    <property type="match status" value="1"/>
</dbReference>
<dbReference type="PANTHER" id="PTHR46875:SF1">
    <property type="entry name" value="TUMOR NECROSIS FACTOR RECEPTOR SUPERFAMILY MEMBER 5"/>
    <property type="match status" value="1"/>
</dbReference>
<evidence type="ECO:0000313" key="6">
    <source>
        <dbReference type="Proteomes" id="UP000677803"/>
    </source>
</evidence>
<keyword evidence="3" id="KW-0732">Signal</keyword>
<protein>
    <submittedName>
        <fullName evidence="5">(Atlantic silverside) hypothetical protein</fullName>
    </submittedName>
</protein>
<organism evidence="5 6">
    <name type="scientific">Menidia menidia</name>
    <name type="common">Atlantic silverside</name>
    <dbReference type="NCBI Taxonomy" id="238744"/>
    <lineage>
        <taxon>Eukaryota</taxon>
        <taxon>Metazoa</taxon>
        <taxon>Chordata</taxon>
        <taxon>Craniata</taxon>
        <taxon>Vertebrata</taxon>
        <taxon>Euteleostomi</taxon>
        <taxon>Actinopterygii</taxon>
        <taxon>Neopterygii</taxon>
        <taxon>Teleostei</taxon>
        <taxon>Neoteleostei</taxon>
        <taxon>Acanthomorphata</taxon>
        <taxon>Ovalentaria</taxon>
        <taxon>Atherinomorphae</taxon>
        <taxon>Atheriniformes</taxon>
        <taxon>Atherinopsidae</taxon>
        <taxon>Menidiinae</taxon>
        <taxon>Menidia</taxon>
    </lineage>
</organism>
<dbReference type="AlphaFoldDB" id="A0A8S4BLS1"/>
<feature type="chain" id="PRO_5035824431" evidence="3">
    <location>
        <begin position="20"/>
        <end position="267"/>
    </location>
</feature>
<dbReference type="InterPro" id="IPR001368">
    <property type="entry name" value="TNFR/NGFR_Cys_rich_reg"/>
</dbReference>
<feature type="domain" description="TNFR-Cys" evidence="4">
    <location>
        <begin position="58"/>
        <end position="96"/>
    </location>
</feature>
<evidence type="ECO:0000313" key="5">
    <source>
        <dbReference type="EMBL" id="CAG5980199.1"/>
    </source>
</evidence>
<feature type="disulfide bond" evidence="1">
    <location>
        <begin position="59"/>
        <end position="74"/>
    </location>
</feature>
<feature type="transmembrane region" description="Helical" evidence="2">
    <location>
        <begin position="191"/>
        <end position="213"/>
    </location>
</feature>
<dbReference type="GO" id="GO:0009897">
    <property type="term" value="C:external side of plasma membrane"/>
    <property type="evidence" value="ECO:0007669"/>
    <property type="project" value="TreeGrafter"/>
</dbReference>
<evidence type="ECO:0000256" key="3">
    <source>
        <dbReference type="SAM" id="SignalP"/>
    </source>
</evidence>
<keyword evidence="2" id="KW-0472">Membrane</keyword>